<dbReference type="AlphaFoldDB" id="A0A8K0UK45"/>
<feature type="signal peptide" evidence="5">
    <location>
        <begin position="1"/>
        <end position="17"/>
    </location>
</feature>
<sequence>MRSAFLLFVSLALSVTAFPKQHLRRQDATLPATVPRKDPNPKARAAAVAARDEGFIYGPSLIGQAAFFPNGTLGNARTQHDMDLWAIDRATIDGFVAKDVEAVSAALAANGGLKTIDDYAKVLYEGQWKNSNPRGTSPGIMTNYTQDLLFSMERLSLNPYSLRALKRHEPLPFQVDSKVTSKVAGASLKQLQDDGKLFFIDYRWQANLTKTQMEPKRYGAAVSAYFFIHPRTSDFLPLAIKTNTGADLVYTPLDSANDWLLAKLMFNVNDMFHSQMSHLVMTHDVSEAVHQAALHTLSEDHPVMLILERHMVQGYSARIVGEWLCFNPDGHWDQLMYINNIGCRDYVTDTWPTLGRYQANYLHPQFEARGLIDKHGKHPFKSFPFWDDATEIHAGYKAFFKTFVNSYYPSEADLAADHEIKNWFIEATKNAKVFDFPKTVNKDTLIEVLTHFGFLVSVGHHALNGGDPVGSKATLPFHATALFAPVPETKGVTDLLPFLPSAKQAVHYIAFIASFNRQFYQNDNRTMINAYVDDPLLARLNGPTKKAAQTFFKSMKGLSNKIRARTFDKKGLSNGVPFVYRALDPDFIPFICAV</sequence>
<dbReference type="PROSITE" id="PS51393">
    <property type="entry name" value="LIPOXYGENASE_3"/>
    <property type="match status" value="1"/>
</dbReference>
<evidence type="ECO:0000256" key="2">
    <source>
        <dbReference type="ARBA" id="ARBA00022723"/>
    </source>
</evidence>
<dbReference type="OrthoDB" id="407298at2759"/>
<keyword evidence="2" id="KW-0479">Metal-binding</keyword>
<feature type="chain" id="PRO_5035422528" description="Manganese lipoxygenase" evidence="5">
    <location>
        <begin position="18"/>
        <end position="594"/>
    </location>
</feature>
<dbReference type="GO" id="GO:0043651">
    <property type="term" value="P:linoleic acid metabolic process"/>
    <property type="evidence" value="ECO:0007669"/>
    <property type="project" value="UniProtKB-ARBA"/>
</dbReference>
<name>A0A8K0UK45_9AGAR</name>
<evidence type="ECO:0000259" key="6">
    <source>
        <dbReference type="PROSITE" id="PS51393"/>
    </source>
</evidence>
<dbReference type="InterPro" id="IPR000907">
    <property type="entry name" value="LipOase"/>
</dbReference>
<dbReference type="GO" id="GO:0016702">
    <property type="term" value="F:oxidoreductase activity, acting on single donors with incorporation of molecular oxygen, incorporation of two atoms of oxygen"/>
    <property type="evidence" value="ECO:0007669"/>
    <property type="project" value="InterPro"/>
</dbReference>
<keyword evidence="3" id="KW-0223">Dioxygenase</keyword>
<keyword evidence="5" id="KW-0732">Signal</keyword>
<dbReference type="Gene3D" id="1.20.245.10">
    <property type="entry name" value="Lipoxygenase-1, Domain 5"/>
    <property type="match status" value="1"/>
</dbReference>
<keyword evidence="4" id="KW-0560">Oxidoreductase</keyword>
<dbReference type="Pfam" id="PF00305">
    <property type="entry name" value="Lipoxygenase"/>
    <property type="match status" value="1"/>
</dbReference>
<reference evidence="7" key="1">
    <citation type="journal article" date="2021" name="New Phytol.">
        <title>Evolutionary innovations through gain and loss of genes in the ectomycorrhizal Boletales.</title>
        <authorList>
            <person name="Wu G."/>
            <person name="Miyauchi S."/>
            <person name="Morin E."/>
            <person name="Kuo A."/>
            <person name="Drula E."/>
            <person name="Varga T."/>
            <person name="Kohler A."/>
            <person name="Feng B."/>
            <person name="Cao Y."/>
            <person name="Lipzen A."/>
            <person name="Daum C."/>
            <person name="Hundley H."/>
            <person name="Pangilinan J."/>
            <person name="Johnson J."/>
            <person name="Barry K."/>
            <person name="LaButti K."/>
            <person name="Ng V."/>
            <person name="Ahrendt S."/>
            <person name="Min B."/>
            <person name="Choi I.G."/>
            <person name="Park H."/>
            <person name="Plett J.M."/>
            <person name="Magnuson J."/>
            <person name="Spatafora J.W."/>
            <person name="Nagy L.G."/>
            <person name="Henrissat B."/>
            <person name="Grigoriev I.V."/>
            <person name="Yang Z.L."/>
            <person name="Xu J."/>
            <person name="Martin F.M."/>
        </authorList>
    </citation>
    <scope>NUCLEOTIDE SEQUENCE</scope>
    <source>
        <strain evidence="7">KKN 215</strain>
    </source>
</reference>
<evidence type="ECO:0000256" key="1">
    <source>
        <dbReference type="ARBA" id="ARBA00021175"/>
    </source>
</evidence>
<dbReference type="Proteomes" id="UP000813824">
    <property type="component" value="Unassembled WGS sequence"/>
</dbReference>
<protein>
    <recommendedName>
        <fullName evidence="1">Manganese lipoxygenase</fullName>
    </recommendedName>
</protein>
<evidence type="ECO:0000313" key="7">
    <source>
        <dbReference type="EMBL" id="KAH8096629.1"/>
    </source>
</evidence>
<dbReference type="InterPro" id="IPR013819">
    <property type="entry name" value="LipOase_C"/>
</dbReference>
<evidence type="ECO:0000313" key="8">
    <source>
        <dbReference type="Proteomes" id="UP000813824"/>
    </source>
</evidence>
<dbReference type="GO" id="GO:0046872">
    <property type="term" value="F:metal ion binding"/>
    <property type="evidence" value="ECO:0007669"/>
    <property type="project" value="UniProtKB-KW"/>
</dbReference>
<dbReference type="Gene3D" id="3.10.450.60">
    <property type="match status" value="1"/>
</dbReference>
<dbReference type="InterPro" id="IPR036226">
    <property type="entry name" value="LipOase_C_sf"/>
</dbReference>
<evidence type="ECO:0000256" key="5">
    <source>
        <dbReference type="SAM" id="SignalP"/>
    </source>
</evidence>
<keyword evidence="8" id="KW-1185">Reference proteome</keyword>
<dbReference type="GO" id="GO:0034440">
    <property type="term" value="P:lipid oxidation"/>
    <property type="evidence" value="ECO:0007669"/>
    <property type="project" value="InterPro"/>
</dbReference>
<proteinExistence type="predicted"/>
<dbReference type="PANTHER" id="PTHR11771">
    <property type="entry name" value="LIPOXYGENASE"/>
    <property type="match status" value="1"/>
</dbReference>
<feature type="domain" description="Lipoxygenase" evidence="6">
    <location>
        <begin position="157"/>
        <end position="594"/>
    </location>
</feature>
<evidence type="ECO:0000256" key="4">
    <source>
        <dbReference type="ARBA" id="ARBA00023002"/>
    </source>
</evidence>
<organism evidence="7 8">
    <name type="scientific">Cristinia sonorae</name>
    <dbReference type="NCBI Taxonomy" id="1940300"/>
    <lineage>
        <taxon>Eukaryota</taxon>
        <taxon>Fungi</taxon>
        <taxon>Dikarya</taxon>
        <taxon>Basidiomycota</taxon>
        <taxon>Agaricomycotina</taxon>
        <taxon>Agaricomycetes</taxon>
        <taxon>Agaricomycetidae</taxon>
        <taxon>Agaricales</taxon>
        <taxon>Pleurotineae</taxon>
        <taxon>Stephanosporaceae</taxon>
        <taxon>Cristinia</taxon>
    </lineage>
</organism>
<evidence type="ECO:0000256" key="3">
    <source>
        <dbReference type="ARBA" id="ARBA00022964"/>
    </source>
</evidence>
<dbReference type="EMBL" id="JAEVFJ010000023">
    <property type="protein sequence ID" value="KAH8096629.1"/>
    <property type="molecule type" value="Genomic_DNA"/>
</dbReference>
<comment type="caution">
    <text evidence="7">The sequence shown here is derived from an EMBL/GenBank/DDBJ whole genome shotgun (WGS) entry which is preliminary data.</text>
</comment>
<gene>
    <name evidence="7" type="ORF">BXZ70DRAFT_1009631</name>
</gene>
<dbReference type="SUPFAM" id="SSF48484">
    <property type="entry name" value="Lipoxigenase"/>
    <property type="match status" value="1"/>
</dbReference>
<accession>A0A8K0UK45</accession>